<dbReference type="SMART" id="SM00849">
    <property type="entry name" value="Lactamase_B"/>
    <property type="match status" value="1"/>
</dbReference>
<dbReference type="InterPro" id="IPR050855">
    <property type="entry name" value="NDM-1-like"/>
</dbReference>
<name>A0ABR0EIG4_ZASCE</name>
<dbReference type="EMBL" id="JAXOVC010000006">
    <property type="protein sequence ID" value="KAK4500923.1"/>
    <property type="molecule type" value="Genomic_DNA"/>
</dbReference>
<organism evidence="3 4">
    <name type="scientific">Zasmidium cellare</name>
    <name type="common">Wine cellar mold</name>
    <name type="synonym">Racodium cellare</name>
    <dbReference type="NCBI Taxonomy" id="395010"/>
    <lineage>
        <taxon>Eukaryota</taxon>
        <taxon>Fungi</taxon>
        <taxon>Dikarya</taxon>
        <taxon>Ascomycota</taxon>
        <taxon>Pezizomycotina</taxon>
        <taxon>Dothideomycetes</taxon>
        <taxon>Dothideomycetidae</taxon>
        <taxon>Mycosphaerellales</taxon>
        <taxon>Mycosphaerellaceae</taxon>
        <taxon>Zasmidium</taxon>
    </lineage>
</organism>
<feature type="chain" id="PRO_5045870359" description="Metallo-beta-lactamase domain-containing protein" evidence="1">
    <location>
        <begin position="22"/>
        <end position="370"/>
    </location>
</feature>
<dbReference type="PANTHER" id="PTHR42951:SF4">
    <property type="entry name" value="ACYL-COENZYME A THIOESTERASE MBLAC2"/>
    <property type="match status" value="1"/>
</dbReference>
<dbReference type="Gene3D" id="3.60.15.10">
    <property type="entry name" value="Ribonuclease Z/Hydroxyacylglutathione hydrolase-like"/>
    <property type="match status" value="1"/>
</dbReference>
<sequence>MMFRNILTPVYFALAIINALASPTALLSPAITGTYTPTIAPQSTPTYYPVSEQQAGPQLNNDGYYMQSLGNGGYFVTDGGYNHFFLVACQSVVVVDVPPTLGINILRAIRSVTDLPISHVVYSHHHADHISAAYLLGTPDNVTFIAQKETATKLAAVGDYEHRPYPTITFEDSYTLNVCNQTLQLDYRGSNHEPGNIFIWAPNQKILMLVDVIYPGWGTYSKLGEAEDLPGYIKAHDQVMQYDFEYFVGGNVNVPGNRTDVQIAKEYVLDLSETCKYALLEAARPYNNGSNELSAEFLMGPVTAANPNNPWAPQAYFEKVITEWVANVTISRWQGRLAAIDVYGLSNAEAMLEPVKIDYGILGPFGVKLD</sequence>
<feature type="signal peptide" evidence="1">
    <location>
        <begin position="1"/>
        <end position="21"/>
    </location>
</feature>
<accession>A0ABR0EIG4</accession>
<evidence type="ECO:0000313" key="3">
    <source>
        <dbReference type="EMBL" id="KAK4500923.1"/>
    </source>
</evidence>
<dbReference type="InterPro" id="IPR001279">
    <property type="entry name" value="Metallo-B-lactamas"/>
</dbReference>
<protein>
    <recommendedName>
        <fullName evidence="2">Metallo-beta-lactamase domain-containing protein</fullName>
    </recommendedName>
</protein>
<evidence type="ECO:0000256" key="1">
    <source>
        <dbReference type="SAM" id="SignalP"/>
    </source>
</evidence>
<evidence type="ECO:0000313" key="4">
    <source>
        <dbReference type="Proteomes" id="UP001305779"/>
    </source>
</evidence>
<dbReference type="CDD" id="cd16276">
    <property type="entry name" value="metallo-hydrolase-like_MBL-fold"/>
    <property type="match status" value="1"/>
</dbReference>
<dbReference type="SUPFAM" id="SSF56281">
    <property type="entry name" value="Metallo-hydrolase/oxidoreductase"/>
    <property type="match status" value="1"/>
</dbReference>
<keyword evidence="4" id="KW-1185">Reference proteome</keyword>
<dbReference type="Proteomes" id="UP001305779">
    <property type="component" value="Unassembled WGS sequence"/>
</dbReference>
<dbReference type="PANTHER" id="PTHR42951">
    <property type="entry name" value="METALLO-BETA-LACTAMASE DOMAIN-CONTAINING"/>
    <property type="match status" value="1"/>
</dbReference>
<proteinExistence type="predicted"/>
<dbReference type="Pfam" id="PF00753">
    <property type="entry name" value="Lactamase_B"/>
    <property type="match status" value="1"/>
</dbReference>
<keyword evidence="1" id="KW-0732">Signal</keyword>
<evidence type="ECO:0000259" key="2">
    <source>
        <dbReference type="SMART" id="SM00849"/>
    </source>
</evidence>
<gene>
    <name evidence="3" type="ORF">PRZ48_009115</name>
</gene>
<comment type="caution">
    <text evidence="3">The sequence shown here is derived from an EMBL/GenBank/DDBJ whole genome shotgun (WGS) entry which is preliminary data.</text>
</comment>
<feature type="domain" description="Metallo-beta-lactamase" evidence="2">
    <location>
        <begin position="81"/>
        <end position="251"/>
    </location>
</feature>
<dbReference type="InterPro" id="IPR036866">
    <property type="entry name" value="RibonucZ/Hydroxyglut_hydro"/>
</dbReference>
<reference evidence="3 4" key="1">
    <citation type="journal article" date="2023" name="G3 (Bethesda)">
        <title>A chromosome-level genome assembly of Zasmidium syzygii isolated from banana leaves.</title>
        <authorList>
            <person name="van Westerhoven A.C."/>
            <person name="Mehrabi R."/>
            <person name="Talebi R."/>
            <person name="Steentjes M.B.F."/>
            <person name="Corcolon B."/>
            <person name="Chong P.A."/>
            <person name="Kema G.H.J."/>
            <person name="Seidl M.F."/>
        </authorList>
    </citation>
    <scope>NUCLEOTIDE SEQUENCE [LARGE SCALE GENOMIC DNA]</scope>
    <source>
        <strain evidence="3 4">P124</strain>
    </source>
</reference>